<dbReference type="PANTHER" id="PTHR42711:SF19">
    <property type="entry name" value="DOXORUBICIN RESISTANCE ATP-BINDING PROTEIN DRRA"/>
    <property type="match status" value="1"/>
</dbReference>
<gene>
    <name evidence="7" type="ORF">O1G21_33965</name>
</gene>
<keyword evidence="8" id="KW-1185">Reference proteome</keyword>
<proteinExistence type="predicted"/>
<feature type="domain" description="ABC transporter" evidence="6">
    <location>
        <begin position="19"/>
        <end position="249"/>
    </location>
</feature>
<evidence type="ECO:0000313" key="8">
    <source>
        <dbReference type="Proteomes" id="UP001212821"/>
    </source>
</evidence>
<dbReference type="InterPro" id="IPR050763">
    <property type="entry name" value="ABC_transporter_ATP-binding"/>
</dbReference>
<dbReference type="GO" id="GO:0005524">
    <property type="term" value="F:ATP binding"/>
    <property type="evidence" value="ECO:0007669"/>
    <property type="project" value="UniProtKB-KW"/>
</dbReference>
<dbReference type="InterPro" id="IPR003593">
    <property type="entry name" value="AAA+_ATPase"/>
</dbReference>
<accession>A0ABY7QC96</accession>
<evidence type="ECO:0000256" key="5">
    <source>
        <dbReference type="ARBA" id="ARBA00023251"/>
    </source>
</evidence>
<organism evidence="7 8">
    <name type="scientific">Kitasatospora cathayae</name>
    <dbReference type="NCBI Taxonomy" id="3004092"/>
    <lineage>
        <taxon>Bacteria</taxon>
        <taxon>Bacillati</taxon>
        <taxon>Actinomycetota</taxon>
        <taxon>Actinomycetes</taxon>
        <taxon>Kitasatosporales</taxon>
        <taxon>Streptomycetaceae</taxon>
        <taxon>Kitasatospora</taxon>
    </lineage>
</organism>
<dbReference type="PROSITE" id="PS50893">
    <property type="entry name" value="ABC_TRANSPORTER_2"/>
    <property type="match status" value="1"/>
</dbReference>
<comment type="subcellular location">
    <subcellularLocation>
        <location evidence="1">Cell membrane</location>
        <topology evidence="1">Peripheral membrane protein</topology>
    </subcellularLocation>
</comment>
<keyword evidence="5" id="KW-0046">Antibiotic resistance</keyword>
<dbReference type="SUPFAM" id="SSF52540">
    <property type="entry name" value="P-loop containing nucleoside triphosphate hydrolases"/>
    <property type="match status" value="1"/>
</dbReference>
<dbReference type="Pfam" id="PF00005">
    <property type="entry name" value="ABC_tran"/>
    <property type="match status" value="1"/>
</dbReference>
<keyword evidence="2" id="KW-0813">Transport</keyword>
<evidence type="ECO:0000256" key="4">
    <source>
        <dbReference type="ARBA" id="ARBA00022840"/>
    </source>
</evidence>
<name>A0ABY7QC96_9ACTN</name>
<evidence type="ECO:0000259" key="6">
    <source>
        <dbReference type="PROSITE" id="PS50893"/>
    </source>
</evidence>
<protein>
    <submittedName>
        <fullName evidence="7">ATP-binding cassette domain-containing protein</fullName>
    </submittedName>
</protein>
<sequence length="340" mass="35218">MPARTAPPPPTAAADDLVIEAVDVGMTFGDVRALDSVSLAVPRGSVLALLGHNGAGKTTLVGVLTTALAPTTGRASVAGFDVRRRPAEVRRRIGLTGQYATVDGRLSGRDNLLLLAGLLGAGRRAARTRADELLDLFDLGHVADRPARGYSGGLRRRLDLAASLVGRPEVVFLDEPTTGLDPVSRLGLWEIVEGLVAEGTTVLLTTQYLDEADRLADAITVLSGGSVVAHGTPAELKSRVGRRTVTVVLDGPGGSETGNDLEHAADALRRAGLAPVAGREGAALVVPIEATRDIAAVVRALDGVGVEAAELTFGEPGLDDVYLALAHRSDNLDSPEGPQR</sequence>
<evidence type="ECO:0000256" key="1">
    <source>
        <dbReference type="ARBA" id="ARBA00004202"/>
    </source>
</evidence>
<evidence type="ECO:0000256" key="2">
    <source>
        <dbReference type="ARBA" id="ARBA00022448"/>
    </source>
</evidence>
<dbReference type="EMBL" id="CP115450">
    <property type="protein sequence ID" value="WBP90374.1"/>
    <property type="molecule type" value="Genomic_DNA"/>
</dbReference>
<dbReference type="InterPro" id="IPR003439">
    <property type="entry name" value="ABC_transporter-like_ATP-bd"/>
</dbReference>
<dbReference type="SMART" id="SM00382">
    <property type="entry name" value="AAA"/>
    <property type="match status" value="1"/>
</dbReference>
<dbReference type="InterPro" id="IPR027417">
    <property type="entry name" value="P-loop_NTPase"/>
</dbReference>
<reference evidence="8" key="1">
    <citation type="submission" date="2022-12" db="EMBL/GenBank/DDBJ databases">
        <authorList>
            <person name="Mo P."/>
        </authorList>
    </citation>
    <scope>NUCLEOTIDE SEQUENCE [LARGE SCALE GENOMIC DNA]</scope>
    <source>
        <strain evidence="8">HUAS 3-15</strain>
    </source>
</reference>
<evidence type="ECO:0000313" key="7">
    <source>
        <dbReference type="EMBL" id="WBP90374.1"/>
    </source>
</evidence>
<dbReference type="PANTHER" id="PTHR42711">
    <property type="entry name" value="ABC TRANSPORTER ATP-BINDING PROTEIN"/>
    <property type="match status" value="1"/>
</dbReference>
<dbReference type="Proteomes" id="UP001212821">
    <property type="component" value="Chromosome"/>
</dbReference>
<evidence type="ECO:0000256" key="3">
    <source>
        <dbReference type="ARBA" id="ARBA00022741"/>
    </source>
</evidence>
<dbReference type="Gene3D" id="3.40.50.300">
    <property type="entry name" value="P-loop containing nucleotide triphosphate hydrolases"/>
    <property type="match status" value="1"/>
</dbReference>
<keyword evidence="3" id="KW-0547">Nucleotide-binding</keyword>
<dbReference type="RefSeq" id="WP_270149112.1">
    <property type="nucleotide sequence ID" value="NZ_CP115450.1"/>
</dbReference>
<keyword evidence="4 7" id="KW-0067">ATP-binding</keyword>